<dbReference type="Pfam" id="PF03721">
    <property type="entry name" value="UDPG_MGDP_dh_N"/>
    <property type="match status" value="1"/>
</dbReference>
<dbReference type="InterPro" id="IPR014026">
    <property type="entry name" value="UDP-Glc/GDP-Man_DH_dimer"/>
</dbReference>
<comment type="caution">
    <text evidence="5">The sequence shown here is derived from an EMBL/GenBank/DDBJ whole genome shotgun (WGS) entry which is preliminary data.</text>
</comment>
<dbReference type="InterPro" id="IPR014027">
    <property type="entry name" value="UDP-Glc/GDP-Man_DH_C"/>
</dbReference>
<dbReference type="NCBIfam" id="NF008286">
    <property type="entry name" value="PRK11064.1"/>
    <property type="match status" value="1"/>
</dbReference>
<evidence type="ECO:0000313" key="6">
    <source>
        <dbReference type="Proteomes" id="UP000224915"/>
    </source>
</evidence>
<keyword evidence="2" id="KW-0520">NAD</keyword>
<evidence type="ECO:0000256" key="2">
    <source>
        <dbReference type="ARBA" id="ARBA00023027"/>
    </source>
</evidence>
<dbReference type="InterPro" id="IPR017476">
    <property type="entry name" value="UDP-Glc/GDP-Man"/>
</dbReference>
<keyword evidence="1" id="KW-0560">Oxidoreductase</keyword>
<reference evidence="5 6" key="1">
    <citation type="submission" date="2017-10" db="EMBL/GenBank/DDBJ databases">
        <title>Sequencing the genomes of 1000 actinobacteria strains.</title>
        <authorList>
            <person name="Klenk H.-P."/>
        </authorList>
    </citation>
    <scope>NUCLEOTIDE SEQUENCE [LARGE SCALE GENOMIC DNA]</scope>
    <source>
        <strain evidence="5 6">DSM 21801</strain>
    </source>
</reference>
<dbReference type="Pfam" id="PF00984">
    <property type="entry name" value="UDPG_MGDP_dh"/>
    <property type="match status" value="1"/>
</dbReference>
<accession>A0A2A9CW53</accession>
<dbReference type="NCBIfam" id="TIGR03026">
    <property type="entry name" value="NDP-sugDHase"/>
    <property type="match status" value="1"/>
</dbReference>
<dbReference type="GO" id="GO:0000271">
    <property type="term" value="P:polysaccharide biosynthetic process"/>
    <property type="evidence" value="ECO:0007669"/>
    <property type="project" value="InterPro"/>
</dbReference>
<dbReference type="Proteomes" id="UP000224915">
    <property type="component" value="Unassembled WGS sequence"/>
</dbReference>
<dbReference type="GO" id="GO:0016616">
    <property type="term" value="F:oxidoreductase activity, acting on the CH-OH group of donors, NAD or NADP as acceptor"/>
    <property type="evidence" value="ECO:0007669"/>
    <property type="project" value="InterPro"/>
</dbReference>
<dbReference type="Gene3D" id="3.40.50.720">
    <property type="entry name" value="NAD(P)-binding Rossmann-like Domain"/>
    <property type="match status" value="2"/>
</dbReference>
<evidence type="ECO:0000256" key="1">
    <source>
        <dbReference type="ARBA" id="ARBA00023002"/>
    </source>
</evidence>
<dbReference type="InterPro" id="IPR001732">
    <property type="entry name" value="UDP-Glc/GDP-Man_DH_N"/>
</dbReference>
<dbReference type="PIRSF" id="PIRSF500136">
    <property type="entry name" value="UDP_ManNAc_DH"/>
    <property type="match status" value="1"/>
</dbReference>
<evidence type="ECO:0000313" key="5">
    <source>
        <dbReference type="EMBL" id="PFG18657.1"/>
    </source>
</evidence>
<dbReference type="InterPro" id="IPR028359">
    <property type="entry name" value="UDP_ManNAc/GlcNAc_DH"/>
</dbReference>
<dbReference type="SUPFAM" id="SSF48179">
    <property type="entry name" value="6-phosphogluconate dehydrogenase C-terminal domain-like"/>
    <property type="match status" value="1"/>
</dbReference>
<gene>
    <name evidence="5" type="ORF">ATL40_0200</name>
</gene>
<dbReference type="Pfam" id="PF03720">
    <property type="entry name" value="UDPG_MGDP_dh_C"/>
    <property type="match status" value="1"/>
</dbReference>
<comment type="similarity">
    <text evidence="3">Belongs to the UDP-glucose/GDP-mannose dehydrogenase family.</text>
</comment>
<proteinExistence type="inferred from homology"/>
<keyword evidence="6" id="KW-1185">Reference proteome</keyword>
<dbReference type="EMBL" id="PDJD01000001">
    <property type="protein sequence ID" value="PFG18657.1"/>
    <property type="molecule type" value="Genomic_DNA"/>
</dbReference>
<dbReference type="PIRSF" id="PIRSF000124">
    <property type="entry name" value="UDPglc_GDPman_dh"/>
    <property type="match status" value="1"/>
</dbReference>
<evidence type="ECO:0000259" key="4">
    <source>
        <dbReference type="SMART" id="SM00984"/>
    </source>
</evidence>
<dbReference type="GO" id="GO:0016628">
    <property type="term" value="F:oxidoreductase activity, acting on the CH-CH group of donors, NAD or NADP as acceptor"/>
    <property type="evidence" value="ECO:0007669"/>
    <property type="project" value="InterPro"/>
</dbReference>
<dbReference type="AlphaFoldDB" id="A0A2A9CW53"/>
<dbReference type="InterPro" id="IPR008927">
    <property type="entry name" value="6-PGluconate_DH-like_C_sf"/>
</dbReference>
<feature type="domain" description="UDP-glucose/GDP-mannose dehydrogenase C-terminal" evidence="4">
    <location>
        <begin position="319"/>
        <end position="420"/>
    </location>
</feature>
<dbReference type="PANTHER" id="PTHR43491:SF1">
    <property type="entry name" value="UDP-N-ACETYL-D-MANNOSAMINE DEHYDROGENASE"/>
    <property type="match status" value="1"/>
</dbReference>
<dbReference type="PANTHER" id="PTHR43491">
    <property type="entry name" value="UDP-N-ACETYL-D-MANNOSAMINE DEHYDROGENASE"/>
    <property type="match status" value="1"/>
</dbReference>
<dbReference type="SMART" id="SM00984">
    <property type="entry name" value="UDPG_MGDP_dh_C"/>
    <property type="match status" value="1"/>
</dbReference>
<evidence type="ECO:0000256" key="3">
    <source>
        <dbReference type="PIRNR" id="PIRNR000124"/>
    </source>
</evidence>
<protein>
    <submittedName>
        <fullName evidence="5">UDP-N-acetyl-D-mannosaminuronic acid dehydrogenase</fullName>
    </submittedName>
</protein>
<organism evidence="5 6">
    <name type="scientific">Serinibacter salmoneus</name>
    <dbReference type="NCBI Taxonomy" id="556530"/>
    <lineage>
        <taxon>Bacteria</taxon>
        <taxon>Bacillati</taxon>
        <taxon>Actinomycetota</taxon>
        <taxon>Actinomycetes</taxon>
        <taxon>Micrococcales</taxon>
        <taxon>Beutenbergiaceae</taxon>
        <taxon>Serinibacter</taxon>
    </lineage>
</organism>
<dbReference type="InterPro" id="IPR036220">
    <property type="entry name" value="UDP-Glc/GDP-Man_DH_C_sf"/>
</dbReference>
<sequence>MSTVNECPTVAVLGLGYIGLPTAAVLATNGIDVVGVDTNHDTVEAVSSGTVPFVEPDLEIAVAGAVSQGRLTAQREVPDVTIYVLAVPTPFGENHQPDLSFVDAATDSITPHLKDGNLVILESTSPPGTTERLANRILAARPDLSLTPSAGTGLIHIAHCPERVLPGRVMVELVTNDRVVGGLTPEAAGHAKDLYQRFCKGRVVVTDALTAELSKLTENAYRDVNLAFANEIANVAEHLGVDPWELISIANLHPRVSILNPGPGVGGHCIAVDPWFIASAAPAQSPLIQTARRVNDSRPEAIVRTVLDTLGDRAAPRIAALGLSFKADIDDLRESPAREIVKRLSHLVPTAHIRVVEPHISTLPSDLASTANVELSQLLEATEDADLILLLVDHAQFRDLDVTDLRLNGAALIDTRGIWR</sequence>
<name>A0A2A9CW53_9MICO</name>
<dbReference type="GO" id="GO:0051287">
    <property type="term" value="F:NAD binding"/>
    <property type="evidence" value="ECO:0007669"/>
    <property type="project" value="InterPro"/>
</dbReference>
<dbReference type="RefSeq" id="WP_281254874.1">
    <property type="nucleotide sequence ID" value="NZ_PDJD01000001.1"/>
</dbReference>
<dbReference type="InterPro" id="IPR036291">
    <property type="entry name" value="NAD(P)-bd_dom_sf"/>
</dbReference>
<dbReference type="SUPFAM" id="SSF51735">
    <property type="entry name" value="NAD(P)-binding Rossmann-fold domains"/>
    <property type="match status" value="1"/>
</dbReference>
<dbReference type="SUPFAM" id="SSF52413">
    <property type="entry name" value="UDP-glucose/GDP-mannose dehydrogenase C-terminal domain"/>
    <property type="match status" value="1"/>
</dbReference>